<dbReference type="InterPro" id="IPR035205">
    <property type="entry name" value="DUF5320"/>
</dbReference>
<keyword evidence="1" id="KW-0175">Coiled coil</keyword>
<feature type="region of interest" description="Disordered" evidence="2">
    <location>
        <begin position="43"/>
        <end position="62"/>
    </location>
</feature>
<dbReference type="Proteomes" id="UP000830055">
    <property type="component" value="Chromosome"/>
</dbReference>
<feature type="coiled-coil region" evidence="1">
    <location>
        <begin position="71"/>
        <end position="105"/>
    </location>
</feature>
<evidence type="ECO:0000256" key="1">
    <source>
        <dbReference type="SAM" id="Coils"/>
    </source>
</evidence>
<feature type="compositionally biased region" description="Gly residues" evidence="2">
    <location>
        <begin position="10"/>
        <end position="21"/>
    </location>
</feature>
<evidence type="ECO:0008006" key="5">
    <source>
        <dbReference type="Google" id="ProtNLM"/>
    </source>
</evidence>
<accession>A0ABM7WBW4</accession>
<feature type="region of interest" description="Disordered" evidence="2">
    <location>
        <begin position="1"/>
        <end position="21"/>
    </location>
</feature>
<sequence>MPGFDKTGPMGVGPMTGGGLGRCTGVEVPSGVFGRGMGRGRGCGRGWAFSTGSGRGRGRGYAAGYPPAMPNVSAEQEVDFLKTEAQRLEQQLQRINDRLGNLQQKPE</sequence>
<gene>
    <name evidence="3" type="ORF">DPPLL_28660</name>
</gene>
<proteinExistence type="predicted"/>
<reference evidence="3 4" key="1">
    <citation type="submission" date="2022-01" db="EMBL/GenBank/DDBJ databases">
        <title>Desulfofustis limnae sp. nov., a novel mesophilic sulfate-reducing bacterium isolated from marsh soil.</title>
        <authorList>
            <person name="Watanabe M."/>
            <person name="Takahashi A."/>
            <person name="Kojima H."/>
            <person name="Fukui M."/>
        </authorList>
    </citation>
    <scope>NUCLEOTIDE SEQUENCE [LARGE SCALE GENOMIC DNA]</scope>
    <source>
        <strain evidence="3 4">PPLL</strain>
    </source>
</reference>
<keyword evidence="4" id="KW-1185">Reference proteome</keyword>
<dbReference type="RefSeq" id="WP_354005648.1">
    <property type="nucleotide sequence ID" value="NZ_AP025516.1"/>
</dbReference>
<evidence type="ECO:0000313" key="3">
    <source>
        <dbReference type="EMBL" id="BDD88501.1"/>
    </source>
</evidence>
<evidence type="ECO:0000313" key="4">
    <source>
        <dbReference type="Proteomes" id="UP000830055"/>
    </source>
</evidence>
<protein>
    <recommendedName>
        <fullName evidence="5">DUF5320 domain-containing protein</fullName>
    </recommendedName>
</protein>
<name>A0ABM7WBW4_9BACT</name>
<dbReference type="Pfam" id="PF17253">
    <property type="entry name" value="DUF5320"/>
    <property type="match status" value="1"/>
</dbReference>
<organism evidence="3 4">
    <name type="scientific">Desulfofustis limnaeus</name>
    <dbReference type="NCBI Taxonomy" id="2740163"/>
    <lineage>
        <taxon>Bacteria</taxon>
        <taxon>Pseudomonadati</taxon>
        <taxon>Thermodesulfobacteriota</taxon>
        <taxon>Desulfobulbia</taxon>
        <taxon>Desulfobulbales</taxon>
        <taxon>Desulfocapsaceae</taxon>
        <taxon>Desulfofustis</taxon>
    </lineage>
</organism>
<evidence type="ECO:0000256" key="2">
    <source>
        <dbReference type="SAM" id="MobiDB-lite"/>
    </source>
</evidence>
<dbReference type="EMBL" id="AP025516">
    <property type="protein sequence ID" value="BDD88501.1"/>
    <property type="molecule type" value="Genomic_DNA"/>
</dbReference>